<dbReference type="InterPro" id="IPR050249">
    <property type="entry name" value="Pseudomonas-type_ThrB"/>
</dbReference>
<comment type="similarity">
    <text evidence="1">Belongs to the pseudomonas-type ThrB family.</text>
</comment>
<dbReference type="SUPFAM" id="SSF56112">
    <property type="entry name" value="Protein kinase-like (PK-like)"/>
    <property type="match status" value="1"/>
</dbReference>
<accession>A0ABS9KWA4</accession>
<organism evidence="3 4">
    <name type="scientific">Terrimonas ginsenosidimutans</name>
    <dbReference type="NCBI Taxonomy" id="2908004"/>
    <lineage>
        <taxon>Bacteria</taxon>
        <taxon>Pseudomonadati</taxon>
        <taxon>Bacteroidota</taxon>
        <taxon>Chitinophagia</taxon>
        <taxon>Chitinophagales</taxon>
        <taxon>Chitinophagaceae</taxon>
        <taxon>Terrimonas</taxon>
    </lineage>
</organism>
<protein>
    <submittedName>
        <fullName evidence="3">Phosphotransferase</fullName>
    </submittedName>
</protein>
<keyword evidence="4" id="KW-1185">Reference proteome</keyword>
<evidence type="ECO:0000256" key="1">
    <source>
        <dbReference type="ARBA" id="ARBA00038240"/>
    </source>
</evidence>
<feature type="domain" description="Aminoglycoside phosphotransferase" evidence="2">
    <location>
        <begin position="40"/>
        <end position="249"/>
    </location>
</feature>
<gene>
    <name evidence="3" type="ORF">LZZ85_19960</name>
</gene>
<comment type="caution">
    <text evidence="3">The sequence shown here is derived from an EMBL/GenBank/DDBJ whole genome shotgun (WGS) entry which is preliminary data.</text>
</comment>
<dbReference type="InterPro" id="IPR002575">
    <property type="entry name" value="Aminoglycoside_PTrfase"/>
</dbReference>
<dbReference type="RefSeq" id="WP_237875123.1">
    <property type="nucleotide sequence ID" value="NZ_JAKLTR010000014.1"/>
</dbReference>
<dbReference type="InterPro" id="IPR011009">
    <property type="entry name" value="Kinase-like_dom_sf"/>
</dbReference>
<sequence>MQNLFPISYSTLSPDALAAFISQQYDLPAASCRFLVRGVGDTYLIETGKSTFIFRVYRSSHRGHGAIEGETTLLKALHAAGVSVSYPVADKNGSLIQSFTAAEGNRYGALFSFAAGKVIPAPNDAQLRSLGHEIAKFHNVSSSITLTGVTRKFDLQTTLFDPLDRTRSYFLNDQEGYEWLNNMAGRIKAALDKLDTSAFSSGYCHFDFLPKNFHFDGDKVTLFDFDFLGYGWLVNDLMIFWTHLQMDQQFNRITKERAEDSFRILIGAYREIRPVTDDELKAIPYLALGFWLFYMEFHSTHDQFYQLIAEPAMLKMRIAFVRQLIERNWPEE</sequence>
<name>A0ABS9KWA4_9BACT</name>
<proteinExistence type="inferred from homology"/>
<evidence type="ECO:0000313" key="4">
    <source>
        <dbReference type="Proteomes" id="UP001165367"/>
    </source>
</evidence>
<dbReference type="PANTHER" id="PTHR21064:SF6">
    <property type="entry name" value="AMINOGLYCOSIDE PHOSPHOTRANSFERASE DOMAIN-CONTAINING PROTEIN"/>
    <property type="match status" value="1"/>
</dbReference>
<reference evidence="3" key="1">
    <citation type="submission" date="2022-01" db="EMBL/GenBank/DDBJ databases">
        <authorList>
            <person name="Jo J.-H."/>
            <person name="Im W.-T."/>
        </authorList>
    </citation>
    <scope>NUCLEOTIDE SEQUENCE</scope>
    <source>
        <strain evidence="3">NA20</strain>
    </source>
</reference>
<dbReference type="Gene3D" id="3.30.200.20">
    <property type="entry name" value="Phosphorylase Kinase, domain 1"/>
    <property type="match status" value="1"/>
</dbReference>
<dbReference type="PANTHER" id="PTHR21064">
    <property type="entry name" value="AMINOGLYCOSIDE PHOSPHOTRANSFERASE DOMAIN-CONTAINING PROTEIN-RELATED"/>
    <property type="match status" value="1"/>
</dbReference>
<dbReference type="Gene3D" id="3.90.1200.10">
    <property type="match status" value="1"/>
</dbReference>
<dbReference type="Proteomes" id="UP001165367">
    <property type="component" value="Unassembled WGS sequence"/>
</dbReference>
<dbReference type="Pfam" id="PF01636">
    <property type="entry name" value="APH"/>
    <property type="match status" value="1"/>
</dbReference>
<evidence type="ECO:0000313" key="3">
    <source>
        <dbReference type="EMBL" id="MCG2616585.1"/>
    </source>
</evidence>
<evidence type="ECO:0000259" key="2">
    <source>
        <dbReference type="Pfam" id="PF01636"/>
    </source>
</evidence>
<dbReference type="EMBL" id="JAKLTR010000014">
    <property type="protein sequence ID" value="MCG2616585.1"/>
    <property type="molecule type" value="Genomic_DNA"/>
</dbReference>